<dbReference type="RefSeq" id="WP_083091268.1">
    <property type="nucleotide sequence ID" value="NZ_LXWF01000011.1"/>
</dbReference>
<sequence length="192" mass="20653">MSRIIAGSAGGTRLTNVPGESTRPTTDRVKEALFSRLESYNMLKGAHVLDLFGGSGALGCEALSRGAAHVDFVDHYLKAVSVIERNVAAVSKTAAGSARVHRMAARAYLNQVSGLPQKNPWDLIFVDPPYAVTNSELEELLGLLTGRVSEGAVIVVERASRTAEPSWPSGLEKFSEKKYGETILYYVEPAVC</sequence>
<dbReference type="AlphaFoldDB" id="A0A1Y1RS24"/>
<dbReference type="GO" id="GO:0003676">
    <property type="term" value="F:nucleic acid binding"/>
    <property type="evidence" value="ECO:0007669"/>
    <property type="project" value="InterPro"/>
</dbReference>
<evidence type="ECO:0000313" key="5">
    <source>
        <dbReference type="Proteomes" id="UP000192359"/>
    </source>
</evidence>
<dbReference type="EMBL" id="LXWF01000011">
    <property type="protein sequence ID" value="ORC22202.1"/>
    <property type="molecule type" value="Genomic_DNA"/>
</dbReference>
<evidence type="ECO:0000313" key="4">
    <source>
        <dbReference type="EMBL" id="ORC22202.1"/>
    </source>
</evidence>
<dbReference type="SUPFAM" id="SSF53335">
    <property type="entry name" value="S-adenosyl-L-methionine-dependent methyltransferases"/>
    <property type="match status" value="1"/>
</dbReference>
<dbReference type="Gene3D" id="3.40.50.150">
    <property type="entry name" value="Vaccinia Virus protein VP39"/>
    <property type="match status" value="1"/>
</dbReference>
<feature type="region of interest" description="Disordered" evidence="3">
    <location>
        <begin position="1"/>
        <end position="24"/>
    </location>
</feature>
<feature type="compositionally biased region" description="Polar residues" evidence="3">
    <location>
        <begin position="13"/>
        <end position="24"/>
    </location>
</feature>
<keyword evidence="5" id="KW-1185">Reference proteome</keyword>
<dbReference type="PANTHER" id="PTHR43542:SF1">
    <property type="entry name" value="METHYLTRANSFERASE"/>
    <property type="match status" value="1"/>
</dbReference>
<proteinExistence type="predicted"/>
<comment type="caution">
    <text evidence="4">The sequence shown here is derived from an EMBL/GenBank/DDBJ whole genome shotgun (WGS) entry which is preliminary data.</text>
</comment>
<dbReference type="Proteomes" id="UP000192359">
    <property type="component" value="Unassembled WGS sequence"/>
</dbReference>
<evidence type="ECO:0000256" key="2">
    <source>
        <dbReference type="ARBA" id="ARBA00022679"/>
    </source>
</evidence>
<dbReference type="GO" id="GO:0008168">
    <property type="term" value="F:methyltransferase activity"/>
    <property type="evidence" value="ECO:0007669"/>
    <property type="project" value="UniProtKB-KW"/>
</dbReference>
<dbReference type="PIRSF" id="PIRSF004553">
    <property type="entry name" value="CHP00095"/>
    <property type="match status" value="1"/>
</dbReference>
<dbReference type="InterPro" id="IPR029063">
    <property type="entry name" value="SAM-dependent_MTases_sf"/>
</dbReference>
<evidence type="ECO:0000256" key="3">
    <source>
        <dbReference type="SAM" id="MobiDB-lite"/>
    </source>
</evidence>
<keyword evidence="2 4" id="KW-0808">Transferase</keyword>
<dbReference type="GO" id="GO:0031167">
    <property type="term" value="P:rRNA methylation"/>
    <property type="evidence" value="ECO:0007669"/>
    <property type="project" value="InterPro"/>
</dbReference>
<dbReference type="InterPro" id="IPR002052">
    <property type="entry name" value="DNA_methylase_N6_adenine_CS"/>
</dbReference>
<reference evidence="4 5" key="1">
    <citation type="submission" date="2016-05" db="EMBL/GenBank/DDBJ databases">
        <title>Draft genome sequence of a porcine commensal Rothia nasimurium.</title>
        <authorList>
            <person name="Gaiser R.A."/>
            <person name="Van Baarlen P."/>
            <person name="Wells J.M."/>
        </authorList>
    </citation>
    <scope>NUCLEOTIDE SEQUENCE [LARGE SCALE GENOMIC DNA]</scope>
    <source>
        <strain evidence="4 5">PT-32</strain>
    </source>
</reference>
<dbReference type="InterPro" id="IPR004398">
    <property type="entry name" value="RNA_MeTrfase_RsmD"/>
</dbReference>
<dbReference type="PROSITE" id="PS00092">
    <property type="entry name" value="N6_MTASE"/>
    <property type="match status" value="1"/>
</dbReference>
<name>A0A1Y1RS24_9MICC</name>
<dbReference type="PANTHER" id="PTHR43542">
    <property type="entry name" value="METHYLTRANSFERASE"/>
    <property type="match status" value="1"/>
</dbReference>
<accession>A0A1Y1RS24</accession>
<dbReference type="CDD" id="cd02440">
    <property type="entry name" value="AdoMet_MTases"/>
    <property type="match status" value="1"/>
</dbReference>
<dbReference type="OrthoDB" id="9803017at2"/>
<dbReference type="Pfam" id="PF03602">
    <property type="entry name" value="Cons_hypoth95"/>
    <property type="match status" value="1"/>
</dbReference>
<organism evidence="4 5">
    <name type="scientific">Rothia nasimurium</name>
    <dbReference type="NCBI Taxonomy" id="85336"/>
    <lineage>
        <taxon>Bacteria</taxon>
        <taxon>Bacillati</taxon>
        <taxon>Actinomycetota</taxon>
        <taxon>Actinomycetes</taxon>
        <taxon>Micrococcales</taxon>
        <taxon>Micrococcaceae</taxon>
        <taxon>Rothia</taxon>
    </lineage>
</organism>
<keyword evidence="1 4" id="KW-0489">Methyltransferase</keyword>
<protein>
    <submittedName>
        <fullName evidence="4">16S rRNA (Guanine(966)-N(2))-methyltransferase RsmD</fullName>
    </submittedName>
</protein>
<dbReference type="NCBIfam" id="TIGR00095">
    <property type="entry name" value="16S rRNA (guanine(966)-N(2))-methyltransferase RsmD"/>
    <property type="match status" value="1"/>
</dbReference>
<evidence type="ECO:0000256" key="1">
    <source>
        <dbReference type="ARBA" id="ARBA00022603"/>
    </source>
</evidence>
<gene>
    <name evidence="4" type="ORF">A7979_01590</name>
</gene>